<evidence type="ECO:0000313" key="1">
    <source>
        <dbReference type="EMBL" id="MBC8335808.1"/>
    </source>
</evidence>
<evidence type="ECO:0000313" key="2">
    <source>
        <dbReference type="Proteomes" id="UP000614469"/>
    </source>
</evidence>
<protein>
    <submittedName>
        <fullName evidence="1">Uncharacterized protein</fullName>
    </submittedName>
</protein>
<dbReference type="EMBL" id="JACNJN010000123">
    <property type="protein sequence ID" value="MBC8335808.1"/>
    <property type="molecule type" value="Genomic_DNA"/>
</dbReference>
<dbReference type="Proteomes" id="UP000614469">
    <property type="component" value="Unassembled WGS sequence"/>
</dbReference>
<proteinExistence type="predicted"/>
<name>A0A8J6NLY9_9CHLR</name>
<accession>A0A8J6NLY9</accession>
<gene>
    <name evidence="1" type="ORF">H8E29_11105</name>
</gene>
<dbReference type="AlphaFoldDB" id="A0A8J6NLY9"/>
<comment type="caution">
    <text evidence="1">The sequence shown here is derived from an EMBL/GenBank/DDBJ whole genome shotgun (WGS) entry which is preliminary data.</text>
</comment>
<organism evidence="1 2">
    <name type="scientific">Candidatus Desulfolinea nitratireducens</name>
    <dbReference type="NCBI Taxonomy" id="2841698"/>
    <lineage>
        <taxon>Bacteria</taxon>
        <taxon>Bacillati</taxon>
        <taxon>Chloroflexota</taxon>
        <taxon>Anaerolineae</taxon>
        <taxon>Anaerolineales</taxon>
        <taxon>Anaerolineales incertae sedis</taxon>
        <taxon>Candidatus Desulfolinea</taxon>
    </lineage>
</organism>
<reference evidence="1 2" key="1">
    <citation type="submission" date="2020-08" db="EMBL/GenBank/DDBJ databases">
        <title>Bridging the membrane lipid divide: bacteria of the FCB group superphylum have the potential to synthesize archaeal ether lipids.</title>
        <authorList>
            <person name="Villanueva L."/>
            <person name="Von Meijenfeldt F.A.B."/>
            <person name="Westbye A.B."/>
            <person name="Yadav S."/>
            <person name="Hopmans E.C."/>
            <person name="Dutilh B.E."/>
            <person name="Sinninghe Damste J.S."/>
        </authorList>
    </citation>
    <scope>NUCLEOTIDE SEQUENCE [LARGE SCALE GENOMIC DNA]</scope>
    <source>
        <strain evidence="1">NIOZ-UU36</strain>
    </source>
</reference>
<sequence length="140" mass="16097">MDMDILSKRIKRAVESVLDNEALAGGLDESAGYILQQWGIKNVTRIAAETETLSDDQAEEAMYPHLKASRRLMRAIRVWVQHEKDVPTDERERLWGKIEKRAKVLYGEDLILPSPGKFSGDTQAEFIKNLLEWLDNNRML</sequence>